<keyword evidence="1" id="KW-0812">Transmembrane</keyword>
<evidence type="ECO:0000256" key="1">
    <source>
        <dbReference type="SAM" id="Phobius"/>
    </source>
</evidence>
<protein>
    <submittedName>
        <fullName evidence="2">Uncharacterized protein</fullName>
    </submittedName>
</protein>
<dbReference type="Proteomes" id="UP000663444">
    <property type="component" value="Chromosome"/>
</dbReference>
<dbReference type="AlphaFoldDB" id="A0A974SR46"/>
<name>A0A974SR46_9RHOO</name>
<keyword evidence="1" id="KW-0472">Membrane</keyword>
<feature type="transmembrane region" description="Helical" evidence="1">
    <location>
        <begin position="59"/>
        <end position="80"/>
    </location>
</feature>
<feature type="transmembrane region" description="Helical" evidence="1">
    <location>
        <begin position="86"/>
        <end position="104"/>
    </location>
</feature>
<sequence length="123" mass="13873">MVFDVSVAMTWLLFLALFPMAFYWLRRVWRIVFRRDYSEVALKRGEPPADAAKYAPYTAAINFVAGLIAVSVILMVVVGAVPYETWTAIAGSTIWMKFFADFIVSRHAHPIWAKKGKEVAGAK</sequence>
<evidence type="ECO:0000313" key="2">
    <source>
        <dbReference type="EMBL" id="QRJ64958.1"/>
    </source>
</evidence>
<evidence type="ECO:0000313" key="3">
    <source>
        <dbReference type="Proteomes" id="UP000663444"/>
    </source>
</evidence>
<feature type="transmembrane region" description="Helical" evidence="1">
    <location>
        <begin position="6"/>
        <end position="25"/>
    </location>
</feature>
<dbReference type="KEGG" id="ares:IWH25_06350"/>
<keyword evidence="1" id="KW-1133">Transmembrane helix</keyword>
<dbReference type="RefSeq" id="WP_203388486.1">
    <property type="nucleotide sequence ID" value="NZ_CP064781.1"/>
</dbReference>
<accession>A0A974SR46</accession>
<proteinExistence type="predicted"/>
<organism evidence="2 3">
    <name type="scientific">Azospira restricta</name>
    <dbReference type="NCBI Taxonomy" id="404405"/>
    <lineage>
        <taxon>Bacteria</taxon>
        <taxon>Pseudomonadati</taxon>
        <taxon>Pseudomonadota</taxon>
        <taxon>Betaproteobacteria</taxon>
        <taxon>Rhodocyclales</taxon>
        <taxon>Rhodocyclaceae</taxon>
        <taxon>Azospira</taxon>
    </lineage>
</organism>
<dbReference type="EMBL" id="CP064781">
    <property type="protein sequence ID" value="QRJ64958.1"/>
    <property type="molecule type" value="Genomic_DNA"/>
</dbReference>
<keyword evidence="3" id="KW-1185">Reference proteome</keyword>
<gene>
    <name evidence="2" type="ORF">IWH25_06350</name>
</gene>
<reference evidence="2" key="1">
    <citation type="submission" date="2020-11" db="EMBL/GenBank/DDBJ databases">
        <title>Azospira restricta DSM 18626 genome sequence.</title>
        <authorList>
            <person name="Moe W.M."/>
        </authorList>
    </citation>
    <scope>NUCLEOTIDE SEQUENCE</scope>
    <source>
        <strain evidence="2">DSM 18626</strain>
    </source>
</reference>